<evidence type="ECO:0000259" key="3">
    <source>
        <dbReference type="PROSITE" id="PS51352"/>
    </source>
</evidence>
<dbReference type="PANTHER" id="PTHR15337">
    <property type="entry name" value="ANTERIOR GRADIENT PROTEIN-RELATED"/>
    <property type="match status" value="1"/>
</dbReference>
<dbReference type="STRING" id="389348.PNK_1585"/>
<accession>A0A0U5JEF5</accession>
<name>A0A0U5JEF5_9BACT</name>
<reference evidence="5" key="1">
    <citation type="submission" date="2015-09" db="EMBL/GenBank/DDBJ databases">
        <authorList>
            <person name="Bertelli C."/>
        </authorList>
    </citation>
    <scope>NUCLEOTIDE SEQUENCE [LARGE SCALE GENOMIC DNA]</scope>
    <source>
        <strain evidence="5">KNic</strain>
    </source>
</reference>
<dbReference type="SUPFAM" id="SSF52833">
    <property type="entry name" value="Thioredoxin-like"/>
    <property type="match status" value="1"/>
</dbReference>
<feature type="signal peptide" evidence="2">
    <location>
        <begin position="1"/>
        <end position="16"/>
    </location>
</feature>
<keyword evidence="1 2" id="KW-0732">Signal</keyword>
<dbReference type="InterPro" id="IPR036249">
    <property type="entry name" value="Thioredoxin-like_sf"/>
</dbReference>
<keyword evidence="5" id="KW-1185">Reference proteome</keyword>
<proteinExistence type="predicted"/>
<protein>
    <submittedName>
        <fullName evidence="4">Conserved putative secreted protein</fullName>
    </submittedName>
</protein>
<organism evidence="4 5">
    <name type="scientific">Candidatus Protochlamydia naegleriophila</name>
    <dbReference type="NCBI Taxonomy" id="389348"/>
    <lineage>
        <taxon>Bacteria</taxon>
        <taxon>Pseudomonadati</taxon>
        <taxon>Chlamydiota</taxon>
        <taxon>Chlamydiia</taxon>
        <taxon>Parachlamydiales</taxon>
        <taxon>Parachlamydiaceae</taxon>
        <taxon>Candidatus Protochlamydia</taxon>
    </lineage>
</organism>
<evidence type="ECO:0000313" key="4">
    <source>
        <dbReference type="EMBL" id="CUI17194.1"/>
    </source>
</evidence>
<evidence type="ECO:0000256" key="1">
    <source>
        <dbReference type="ARBA" id="ARBA00022729"/>
    </source>
</evidence>
<dbReference type="AlphaFoldDB" id="A0A0U5JEF5"/>
<evidence type="ECO:0000313" key="5">
    <source>
        <dbReference type="Proteomes" id="UP000069902"/>
    </source>
</evidence>
<dbReference type="RefSeq" id="WP_032124216.1">
    <property type="nucleotide sequence ID" value="NZ_LN879502.1"/>
</dbReference>
<feature type="chain" id="PRO_5006860434" evidence="2">
    <location>
        <begin position="17"/>
        <end position="200"/>
    </location>
</feature>
<dbReference type="PATRIC" id="fig|389348.3.peg.1772"/>
<dbReference type="Pfam" id="PF13899">
    <property type="entry name" value="Thioredoxin_7"/>
    <property type="match status" value="1"/>
</dbReference>
<gene>
    <name evidence="4" type="ORF">PNK_1585</name>
</gene>
<dbReference type="InterPro" id="IPR013766">
    <property type="entry name" value="Thioredoxin_domain"/>
</dbReference>
<dbReference type="Gene3D" id="3.40.30.10">
    <property type="entry name" value="Glutaredoxin"/>
    <property type="match status" value="1"/>
</dbReference>
<dbReference type="EMBL" id="LN879502">
    <property type="protein sequence ID" value="CUI17194.1"/>
    <property type="molecule type" value="Genomic_DNA"/>
</dbReference>
<dbReference type="PROSITE" id="PS51352">
    <property type="entry name" value="THIOREDOXIN_2"/>
    <property type="match status" value="1"/>
</dbReference>
<feature type="domain" description="Thioredoxin" evidence="3">
    <location>
        <begin position="31"/>
        <end position="181"/>
    </location>
</feature>
<dbReference type="InterPro" id="IPR051099">
    <property type="entry name" value="AGR/TXD"/>
</dbReference>
<evidence type="ECO:0000256" key="2">
    <source>
        <dbReference type="SAM" id="SignalP"/>
    </source>
</evidence>
<dbReference type="Proteomes" id="UP000069902">
    <property type="component" value="Chromosome cPNK"/>
</dbReference>
<dbReference type="PANTHER" id="PTHR15337:SF11">
    <property type="entry name" value="THIOREDOXIN DOMAIN-CONTAINING PROTEIN"/>
    <property type="match status" value="1"/>
</dbReference>
<dbReference type="KEGG" id="pnl:PNK_1585"/>
<sequence length="200" mass="22017">MKKIAALLLGSSLAFAAIPSLAFSQPFNQPYGQPTRMPNQGQPSQFGSQAYAAGGLNWLNNYQEAISQSQSSGKPIVILFTGTQWCPACMKLEREVLNKAEFAQAVGGRFIFLKAEFPDYAEEAISASPFRSLLDRYGIDAFPTMVVVDASGQRLYTVNYQAGGPGVYINELIQKLNPGQFSGRQMTYPVHQQPSNPYYR</sequence>
<dbReference type="InParanoid" id="A0A0U5JEF5"/>